<reference evidence="1 2" key="1">
    <citation type="journal article" date="2021" name="Commun. Biol.">
        <title>The genome of Shorea leprosula (Dipterocarpaceae) highlights the ecological relevance of drought in aseasonal tropical rainforests.</title>
        <authorList>
            <person name="Ng K.K.S."/>
            <person name="Kobayashi M.J."/>
            <person name="Fawcett J.A."/>
            <person name="Hatakeyama M."/>
            <person name="Paape T."/>
            <person name="Ng C.H."/>
            <person name="Ang C.C."/>
            <person name="Tnah L.H."/>
            <person name="Lee C.T."/>
            <person name="Nishiyama T."/>
            <person name="Sese J."/>
            <person name="O'Brien M.J."/>
            <person name="Copetti D."/>
            <person name="Mohd Noor M.I."/>
            <person name="Ong R.C."/>
            <person name="Putra M."/>
            <person name="Sireger I.Z."/>
            <person name="Indrioko S."/>
            <person name="Kosugi Y."/>
            <person name="Izuno A."/>
            <person name="Isagi Y."/>
            <person name="Lee S.L."/>
            <person name="Shimizu K.K."/>
        </authorList>
    </citation>
    <scope>NUCLEOTIDE SEQUENCE [LARGE SCALE GENOMIC DNA]</scope>
    <source>
        <strain evidence="1">214</strain>
    </source>
</reference>
<sequence length="125" mass="14078">MGLRRLRFNAVGEMGCELHRLRLGSRGEKSLRLKFGTTGREDDQPLVEYTVLKETKEEQRRGTVLFGTRMSMWASFRTGLFGWTKRVVLSSYCLNLNVGLIENVGVGVLVGDGPLDWSVLVMLVD</sequence>
<proteinExistence type="predicted"/>
<gene>
    <name evidence="1" type="ORF">SLEP1_g38675</name>
</gene>
<keyword evidence="2" id="KW-1185">Reference proteome</keyword>
<comment type="caution">
    <text evidence="1">The sequence shown here is derived from an EMBL/GenBank/DDBJ whole genome shotgun (WGS) entry which is preliminary data.</text>
</comment>
<evidence type="ECO:0000313" key="1">
    <source>
        <dbReference type="EMBL" id="GKV29776.1"/>
    </source>
</evidence>
<dbReference type="AlphaFoldDB" id="A0AAV5KXT7"/>
<protein>
    <submittedName>
        <fullName evidence="1">Uncharacterized protein</fullName>
    </submittedName>
</protein>
<name>A0AAV5KXT7_9ROSI</name>
<evidence type="ECO:0000313" key="2">
    <source>
        <dbReference type="Proteomes" id="UP001054252"/>
    </source>
</evidence>
<dbReference type="Proteomes" id="UP001054252">
    <property type="component" value="Unassembled WGS sequence"/>
</dbReference>
<accession>A0AAV5KXT7</accession>
<organism evidence="1 2">
    <name type="scientific">Rubroshorea leprosula</name>
    <dbReference type="NCBI Taxonomy" id="152421"/>
    <lineage>
        <taxon>Eukaryota</taxon>
        <taxon>Viridiplantae</taxon>
        <taxon>Streptophyta</taxon>
        <taxon>Embryophyta</taxon>
        <taxon>Tracheophyta</taxon>
        <taxon>Spermatophyta</taxon>
        <taxon>Magnoliopsida</taxon>
        <taxon>eudicotyledons</taxon>
        <taxon>Gunneridae</taxon>
        <taxon>Pentapetalae</taxon>
        <taxon>rosids</taxon>
        <taxon>malvids</taxon>
        <taxon>Malvales</taxon>
        <taxon>Dipterocarpaceae</taxon>
        <taxon>Rubroshorea</taxon>
    </lineage>
</organism>
<dbReference type="EMBL" id="BPVZ01000084">
    <property type="protein sequence ID" value="GKV29776.1"/>
    <property type="molecule type" value="Genomic_DNA"/>
</dbReference>